<gene>
    <name evidence="2" type="ORF">PHMEG_00017011</name>
</gene>
<comment type="caution">
    <text evidence="2">The sequence shown here is derived from an EMBL/GenBank/DDBJ whole genome shotgun (WGS) entry which is preliminary data.</text>
</comment>
<feature type="compositionally biased region" description="Basic and acidic residues" evidence="1">
    <location>
        <begin position="30"/>
        <end position="47"/>
    </location>
</feature>
<dbReference type="EMBL" id="NBNE01002532">
    <property type="protein sequence ID" value="OWZ10180.1"/>
    <property type="molecule type" value="Genomic_DNA"/>
</dbReference>
<dbReference type="OrthoDB" id="122637at2759"/>
<dbReference type="AlphaFoldDB" id="A0A225VZZ0"/>
<name>A0A225VZZ0_9STRA</name>
<evidence type="ECO:0000313" key="2">
    <source>
        <dbReference type="EMBL" id="OWZ10180.1"/>
    </source>
</evidence>
<keyword evidence="3" id="KW-1185">Reference proteome</keyword>
<protein>
    <submittedName>
        <fullName evidence="2">Uncharacterized protein</fullName>
    </submittedName>
</protein>
<evidence type="ECO:0000313" key="3">
    <source>
        <dbReference type="Proteomes" id="UP000198211"/>
    </source>
</evidence>
<dbReference type="Proteomes" id="UP000198211">
    <property type="component" value="Unassembled WGS sequence"/>
</dbReference>
<sequence length="437" mass="49877">MAWCEALRTIDHQSPDWYLALVSTLTSERSSGRTRRDDGRFSRREPSRGSAVPDAIRRLLPEPCLFNIAGLSCSGGSRDRCGNNRRANNWPDRLPVRVQEWVDKTYGRPGRYDRNRHTPKLSTLIQWFLLILWHRALVLRHRYGLPTHIHAQPKHPRDPTRSNPSAYQWIAYGDNKLPKRNPPHRPSTYLRPVISSAVADCMDKNAQDRSCLIGATRRAEMGSALQRVGLSLPKDTYPVSRKRSGATGFLLNQPLQNASSEFMRRTNPSLPSFVELIRGQTVDDYRPNKLMSSAVIETVCAGYPQLQRLKEIASEGVRAHVCESTGNQRVRPANRGSARQRLNVLRKNIRKEQDAWRCLVLDKDNIELWPEIFVSPFGMVDKADGDPSLVGRTIHDLSYPESRSINDLTQYRLLNTFTAMQSPRKSYRSRTTTLVQN</sequence>
<evidence type="ECO:0000256" key="1">
    <source>
        <dbReference type="SAM" id="MobiDB-lite"/>
    </source>
</evidence>
<feature type="region of interest" description="Disordered" evidence="1">
    <location>
        <begin position="29"/>
        <end position="49"/>
    </location>
</feature>
<organism evidence="2 3">
    <name type="scientific">Phytophthora megakarya</name>
    <dbReference type="NCBI Taxonomy" id="4795"/>
    <lineage>
        <taxon>Eukaryota</taxon>
        <taxon>Sar</taxon>
        <taxon>Stramenopiles</taxon>
        <taxon>Oomycota</taxon>
        <taxon>Peronosporomycetes</taxon>
        <taxon>Peronosporales</taxon>
        <taxon>Peronosporaceae</taxon>
        <taxon>Phytophthora</taxon>
    </lineage>
</organism>
<proteinExistence type="predicted"/>
<reference evidence="3" key="1">
    <citation type="submission" date="2017-03" db="EMBL/GenBank/DDBJ databases">
        <title>Phytopthora megakarya and P. palmivora, two closely related causual agents of cacao black pod achieved similar genome size and gene model numbers by different mechanisms.</title>
        <authorList>
            <person name="Ali S."/>
            <person name="Shao J."/>
            <person name="Larry D.J."/>
            <person name="Kronmiller B."/>
            <person name="Shen D."/>
            <person name="Strem M.D."/>
            <person name="Melnick R.L."/>
            <person name="Guiltinan M.J."/>
            <person name="Tyler B.M."/>
            <person name="Meinhardt L.W."/>
            <person name="Bailey B.A."/>
        </authorList>
    </citation>
    <scope>NUCLEOTIDE SEQUENCE [LARGE SCALE GENOMIC DNA]</scope>
    <source>
        <strain evidence="3">zdho120</strain>
    </source>
</reference>
<accession>A0A225VZZ0</accession>